<dbReference type="EMBL" id="KK852634">
    <property type="protein sequence ID" value="KDR19775.1"/>
    <property type="molecule type" value="Genomic_DNA"/>
</dbReference>
<keyword evidence="3" id="KW-1185">Reference proteome</keyword>
<sequence>MKVWEQVWGMFGSVPKGFKPRRWSRPCIGPWGGRSKRKPGRFSPEVDNPKLCGKPREGVWPKEEKACGEEPTGDDQTRYYLHLHSSTGPLNVIKTQVMRSLNSGESYHSDKLVQ</sequence>
<dbReference type="AlphaFoldDB" id="A0A067RK10"/>
<proteinExistence type="predicted"/>
<feature type="region of interest" description="Disordered" evidence="1">
    <location>
        <begin position="29"/>
        <end position="57"/>
    </location>
</feature>
<name>A0A067RK10_ZOONE</name>
<gene>
    <name evidence="2" type="ORF">L798_05987</name>
</gene>
<organism evidence="2 3">
    <name type="scientific">Zootermopsis nevadensis</name>
    <name type="common">Dampwood termite</name>
    <dbReference type="NCBI Taxonomy" id="136037"/>
    <lineage>
        <taxon>Eukaryota</taxon>
        <taxon>Metazoa</taxon>
        <taxon>Ecdysozoa</taxon>
        <taxon>Arthropoda</taxon>
        <taxon>Hexapoda</taxon>
        <taxon>Insecta</taxon>
        <taxon>Pterygota</taxon>
        <taxon>Neoptera</taxon>
        <taxon>Polyneoptera</taxon>
        <taxon>Dictyoptera</taxon>
        <taxon>Blattodea</taxon>
        <taxon>Blattoidea</taxon>
        <taxon>Termitoidae</taxon>
        <taxon>Termopsidae</taxon>
        <taxon>Zootermopsis</taxon>
    </lineage>
</organism>
<evidence type="ECO:0000313" key="3">
    <source>
        <dbReference type="Proteomes" id="UP000027135"/>
    </source>
</evidence>
<dbReference type="Proteomes" id="UP000027135">
    <property type="component" value="Unassembled WGS sequence"/>
</dbReference>
<accession>A0A067RK10</accession>
<dbReference type="InParanoid" id="A0A067RK10"/>
<reference evidence="2 3" key="1">
    <citation type="journal article" date="2014" name="Nat. Commun.">
        <title>Molecular traces of alternative social organization in a termite genome.</title>
        <authorList>
            <person name="Terrapon N."/>
            <person name="Li C."/>
            <person name="Robertson H.M."/>
            <person name="Ji L."/>
            <person name="Meng X."/>
            <person name="Booth W."/>
            <person name="Chen Z."/>
            <person name="Childers C.P."/>
            <person name="Glastad K.M."/>
            <person name="Gokhale K."/>
            <person name="Gowin J."/>
            <person name="Gronenberg W."/>
            <person name="Hermansen R.A."/>
            <person name="Hu H."/>
            <person name="Hunt B.G."/>
            <person name="Huylmans A.K."/>
            <person name="Khalil S.M."/>
            <person name="Mitchell R.D."/>
            <person name="Munoz-Torres M.C."/>
            <person name="Mustard J.A."/>
            <person name="Pan H."/>
            <person name="Reese J.T."/>
            <person name="Scharf M.E."/>
            <person name="Sun F."/>
            <person name="Vogel H."/>
            <person name="Xiao J."/>
            <person name="Yang W."/>
            <person name="Yang Z."/>
            <person name="Yang Z."/>
            <person name="Zhou J."/>
            <person name="Zhu J."/>
            <person name="Brent C.S."/>
            <person name="Elsik C.G."/>
            <person name="Goodisman M.A."/>
            <person name="Liberles D.A."/>
            <person name="Roe R.M."/>
            <person name="Vargo E.L."/>
            <person name="Vilcinskas A."/>
            <person name="Wang J."/>
            <person name="Bornberg-Bauer E."/>
            <person name="Korb J."/>
            <person name="Zhang G."/>
            <person name="Liebig J."/>
        </authorList>
    </citation>
    <scope>NUCLEOTIDE SEQUENCE [LARGE SCALE GENOMIC DNA]</scope>
    <source>
        <tissue evidence="2">Whole organism</tissue>
    </source>
</reference>
<evidence type="ECO:0000256" key="1">
    <source>
        <dbReference type="SAM" id="MobiDB-lite"/>
    </source>
</evidence>
<evidence type="ECO:0000313" key="2">
    <source>
        <dbReference type="EMBL" id="KDR19775.1"/>
    </source>
</evidence>
<protein>
    <submittedName>
        <fullName evidence="2">Uncharacterized protein</fullName>
    </submittedName>
</protein>